<dbReference type="InterPro" id="IPR036869">
    <property type="entry name" value="J_dom_sf"/>
</dbReference>
<dbReference type="Proteomes" id="UP000761534">
    <property type="component" value="Unassembled WGS sequence"/>
</dbReference>
<keyword evidence="9" id="KW-1185">Reference proteome</keyword>
<feature type="domain" description="J" evidence="7">
    <location>
        <begin position="45"/>
        <end position="109"/>
    </location>
</feature>
<name>A0A642V7H1_9ASCO</name>
<evidence type="ECO:0000256" key="2">
    <source>
        <dbReference type="ARBA" id="ARBA00022692"/>
    </source>
</evidence>
<keyword evidence="5" id="KW-0472">Membrane</keyword>
<dbReference type="FunFam" id="1.10.287.110:FF:000070">
    <property type="entry name" value="Endoplasmic reticulum protein, putative"/>
    <property type="match status" value="1"/>
</dbReference>
<gene>
    <name evidence="8" type="ORF">TRICI_004355</name>
</gene>
<dbReference type="InterPro" id="IPR018253">
    <property type="entry name" value="DnaJ_domain_CS"/>
</dbReference>
<dbReference type="InterPro" id="IPR015399">
    <property type="entry name" value="DUF1977_DnaJ-like"/>
</dbReference>
<evidence type="ECO:0000256" key="4">
    <source>
        <dbReference type="ARBA" id="ARBA00022989"/>
    </source>
</evidence>
<dbReference type="PANTHER" id="PTHR43908">
    <property type="entry name" value="AT29763P-RELATED"/>
    <property type="match status" value="1"/>
</dbReference>
<dbReference type="AlphaFoldDB" id="A0A642V7H1"/>
<dbReference type="SMART" id="SM00271">
    <property type="entry name" value="DnaJ"/>
    <property type="match status" value="1"/>
</dbReference>
<dbReference type="PANTHER" id="PTHR43908:SF3">
    <property type="entry name" value="AT29763P-RELATED"/>
    <property type="match status" value="1"/>
</dbReference>
<dbReference type="OrthoDB" id="1507364at2759"/>
<dbReference type="SUPFAM" id="SSF46565">
    <property type="entry name" value="Chaperone J-domain"/>
    <property type="match status" value="1"/>
</dbReference>
<dbReference type="EMBL" id="SWFS01000333">
    <property type="protein sequence ID" value="KAA8909822.1"/>
    <property type="molecule type" value="Genomic_DNA"/>
</dbReference>
<reference evidence="8" key="1">
    <citation type="journal article" date="2019" name="G3 (Bethesda)">
        <title>Genome Assemblies of Two Rare Opportunistic Yeast Pathogens: Diutina rugosa (syn. Candida rugosa) and Trichomonascus ciferrii (syn. Candida ciferrii).</title>
        <authorList>
            <person name="Mixao V."/>
            <person name="Saus E."/>
            <person name="Hansen A.P."/>
            <person name="Lass-Florl C."/>
            <person name="Gabaldon T."/>
        </authorList>
    </citation>
    <scope>NUCLEOTIDE SEQUENCE</scope>
    <source>
        <strain evidence="8">CBS 4856</strain>
    </source>
</reference>
<dbReference type="VEuPathDB" id="FungiDB:TRICI_004355"/>
<evidence type="ECO:0000256" key="1">
    <source>
        <dbReference type="ARBA" id="ARBA00004389"/>
    </source>
</evidence>
<keyword evidence="2" id="KW-0812">Transmembrane</keyword>
<evidence type="ECO:0000256" key="3">
    <source>
        <dbReference type="ARBA" id="ARBA00022824"/>
    </source>
</evidence>
<keyword evidence="4" id="KW-1133">Transmembrane helix</keyword>
<comment type="subcellular location">
    <subcellularLocation>
        <location evidence="1">Endoplasmic reticulum membrane</location>
        <topology evidence="1">Single-pass membrane protein</topology>
    </subcellularLocation>
</comment>
<dbReference type="GO" id="GO:0071218">
    <property type="term" value="P:cellular response to misfolded protein"/>
    <property type="evidence" value="ECO:0007669"/>
    <property type="project" value="TreeGrafter"/>
</dbReference>
<protein>
    <recommendedName>
        <fullName evidence="7">J domain-containing protein</fullName>
    </recommendedName>
</protein>
<dbReference type="PROSITE" id="PS50076">
    <property type="entry name" value="DNAJ_2"/>
    <property type="match status" value="1"/>
</dbReference>
<comment type="caution">
    <text evidence="8">The sequence shown here is derived from an EMBL/GenBank/DDBJ whole genome shotgun (WGS) entry which is preliminary data.</text>
</comment>
<dbReference type="CDD" id="cd06257">
    <property type="entry name" value="DnaJ"/>
    <property type="match status" value="1"/>
</dbReference>
<evidence type="ECO:0000313" key="8">
    <source>
        <dbReference type="EMBL" id="KAA8909822.1"/>
    </source>
</evidence>
<dbReference type="Gene3D" id="1.10.287.110">
    <property type="entry name" value="DnaJ domain"/>
    <property type="match status" value="1"/>
</dbReference>
<dbReference type="InterPro" id="IPR001623">
    <property type="entry name" value="DnaJ_domain"/>
</dbReference>
<feature type="region of interest" description="Disordered" evidence="6">
    <location>
        <begin position="103"/>
        <end position="142"/>
    </location>
</feature>
<keyword evidence="3" id="KW-0256">Endoplasmic reticulum</keyword>
<dbReference type="PROSITE" id="PS00636">
    <property type="entry name" value="DNAJ_1"/>
    <property type="match status" value="1"/>
</dbReference>
<proteinExistence type="predicted"/>
<evidence type="ECO:0000256" key="6">
    <source>
        <dbReference type="SAM" id="MobiDB-lite"/>
    </source>
</evidence>
<dbReference type="Pfam" id="PF09320">
    <property type="entry name" value="DUF1977"/>
    <property type="match status" value="1"/>
</dbReference>
<dbReference type="Pfam" id="PF00226">
    <property type="entry name" value="DnaJ"/>
    <property type="match status" value="1"/>
</dbReference>
<organism evidence="8 9">
    <name type="scientific">Trichomonascus ciferrii</name>
    <dbReference type="NCBI Taxonomy" id="44093"/>
    <lineage>
        <taxon>Eukaryota</taxon>
        <taxon>Fungi</taxon>
        <taxon>Dikarya</taxon>
        <taxon>Ascomycota</taxon>
        <taxon>Saccharomycotina</taxon>
        <taxon>Dipodascomycetes</taxon>
        <taxon>Dipodascales</taxon>
        <taxon>Trichomonascaceae</taxon>
        <taxon>Trichomonascus</taxon>
        <taxon>Trichomonascus ciferrii complex</taxon>
    </lineage>
</organism>
<evidence type="ECO:0000313" key="9">
    <source>
        <dbReference type="Proteomes" id="UP000761534"/>
    </source>
</evidence>
<accession>A0A642V7H1</accession>
<dbReference type="GO" id="GO:0005789">
    <property type="term" value="C:endoplasmic reticulum membrane"/>
    <property type="evidence" value="ECO:0007669"/>
    <property type="project" value="UniProtKB-SubCell"/>
</dbReference>
<evidence type="ECO:0000259" key="7">
    <source>
        <dbReference type="PROSITE" id="PS50076"/>
    </source>
</evidence>
<feature type="compositionally biased region" description="Gly residues" evidence="6">
    <location>
        <begin position="130"/>
        <end position="139"/>
    </location>
</feature>
<sequence>MSSSSSEKHSTSASNRSHNQGRQDRGYTPAQVKAVERVRKCKVTDYYAILDIEKPSSEAEIRKSYRKLALIMHPDKNCAPGADEAFKMISKAFQVLSDGDKKRIYDQTGMDPDSRGGGGPSGFSGFSRAGAGGGGGGPGMHFQGADISPEDLFNMFFGGGGGPAGAQFSGFGGGPGIRVHTFGGGSPFAFGGPNMRGARAQRGGAAPPQEEFSLRNLTQLLPLLLLFGLPILMSLFGDSTSGGYTNNLPTFKFHEKPPYVEQRTTPNHNIPYFVNPKETTNLNARKLNQLDRRAEVSYIQVMRSRCYDEYEYKQQKIADSKGWFSTDEEAYNAAINIPLASCEILDQLGVTYGR</sequence>
<dbReference type="InterPro" id="IPR051100">
    <property type="entry name" value="DnaJ_subfamily_B/C"/>
</dbReference>
<evidence type="ECO:0000256" key="5">
    <source>
        <dbReference type="ARBA" id="ARBA00023136"/>
    </source>
</evidence>
<feature type="region of interest" description="Disordered" evidence="6">
    <location>
        <begin position="1"/>
        <end position="32"/>
    </location>
</feature>
<feature type="compositionally biased region" description="Basic and acidic residues" evidence="6">
    <location>
        <begin position="1"/>
        <end position="10"/>
    </location>
</feature>
<dbReference type="GO" id="GO:0030544">
    <property type="term" value="F:Hsp70 protein binding"/>
    <property type="evidence" value="ECO:0007669"/>
    <property type="project" value="TreeGrafter"/>
</dbReference>
<dbReference type="PRINTS" id="PR00625">
    <property type="entry name" value="JDOMAIN"/>
</dbReference>